<dbReference type="GO" id="GO:0031418">
    <property type="term" value="F:L-ascorbic acid binding"/>
    <property type="evidence" value="ECO:0007669"/>
    <property type="project" value="InterPro"/>
</dbReference>
<dbReference type="InterPro" id="IPR006620">
    <property type="entry name" value="Pro_4_hyd_alph"/>
</dbReference>
<dbReference type="PANTHER" id="PTHR10869">
    <property type="entry name" value="PROLYL 4-HYDROXYLASE ALPHA SUBUNIT"/>
    <property type="match status" value="1"/>
</dbReference>
<dbReference type="GO" id="GO:0005506">
    <property type="term" value="F:iron ion binding"/>
    <property type="evidence" value="ECO:0007669"/>
    <property type="project" value="InterPro"/>
</dbReference>
<evidence type="ECO:0000259" key="7">
    <source>
        <dbReference type="PROSITE" id="PS51471"/>
    </source>
</evidence>
<keyword evidence="2" id="KW-0479">Metal-binding</keyword>
<evidence type="ECO:0000256" key="5">
    <source>
        <dbReference type="ARBA" id="ARBA00023004"/>
    </source>
</evidence>
<dbReference type="GO" id="GO:0004656">
    <property type="term" value="F:procollagen-proline 4-dioxygenase activity"/>
    <property type="evidence" value="ECO:0007669"/>
    <property type="project" value="TreeGrafter"/>
</dbReference>
<dbReference type="InterPro" id="IPR045054">
    <property type="entry name" value="P4HA-like"/>
</dbReference>
<evidence type="ECO:0000256" key="1">
    <source>
        <dbReference type="ARBA" id="ARBA00001961"/>
    </source>
</evidence>
<reference evidence="8" key="1">
    <citation type="submission" date="2021-01" db="EMBL/GenBank/DDBJ databases">
        <authorList>
            <person name="Corre E."/>
            <person name="Pelletier E."/>
            <person name="Niang G."/>
            <person name="Scheremetjew M."/>
            <person name="Finn R."/>
            <person name="Kale V."/>
            <person name="Holt S."/>
            <person name="Cochrane G."/>
            <person name="Meng A."/>
            <person name="Brown T."/>
            <person name="Cohen L."/>
        </authorList>
    </citation>
    <scope>NUCLEOTIDE SEQUENCE</scope>
    <source>
        <strain evidence="8">CCMP826</strain>
    </source>
</reference>
<accession>A0A7S2DUY8</accession>
<dbReference type="AlphaFoldDB" id="A0A7S2DUY8"/>
<comment type="cofactor">
    <cofactor evidence="1">
        <name>L-ascorbate</name>
        <dbReference type="ChEBI" id="CHEBI:38290"/>
    </cofactor>
</comment>
<dbReference type="InterPro" id="IPR005123">
    <property type="entry name" value="Oxoglu/Fe-dep_dioxygenase_dom"/>
</dbReference>
<keyword evidence="5" id="KW-0408">Iron</keyword>
<dbReference type="SMART" id="SM00702">
    <property type="entry name" value="P4Hc"/>
    <property type="match status" value="1"/>
</dbReference>
<dbReference type="PANTHER" id="PTHR10869:SF226">
    <property type="entry name" value="PROLYL 4-HYDROXYLASE ALPHA SUBUNIT DOMAIN-CONTAINING PROTEIN"/>
    <property type="match status" value="1"/>
</dbReference>
<proteinExistence type="predicted"/>
<protein>
    <recommendedName>
        <fullName evidence="7">Fe2OG dioxygenase domain-containing protein</fullName>
    </recommendedName>
</protein>
<name>A0A7S2DUY8_9STRA</name>
<evidence type="ECO:0000256" key="6">
    <source>
        <dbReference type="SAM" id="SignalP"/>
    </source>
</evidence>
<keyword evidence="6" id="KW-0732">Signal</keyword>
<gene>
    <name evidence="8" type="ORF">HTAM1171_LOCUS102</name>
</gene>
<sequence length="515" mass="58945">MASPLQQNQRGKGTQHLMLFLFKFSFLASCCVATSGESLTCSANHDHDGFEKDPALKEMTFDIGYGEETFEAYVQPDVSSFYHEEVGSIKEVKPHFVALAGKFVNMSPHPLRLYWDPDNGGTSAIIAYSNPFEATGTATFPFHKFYFTTMEDNSEILARFTVTPPQSIYYYDPIEVPDDPVQTQRNLDALSKDELSKYEVLKRTKLFAEKYFEFTGRQYLANYPRKQPSHFMWRADYFGQQHWATTKETHFVELPSVEELQPIVSSPKERVLKEDQPRILQQYRTKDQNILNMTLKVLSCAPRAFEIPNFLSTIEVNHILKLSTGMDLSLSTTSGSDKMLEDEADTSGTRTSFNTWVYRQKSPIVDAIYRRAADLLQIDEALLRHRDNDEYPELRSKTSISEALQLVHYEDGQEYTAHHDFGYPKVDENQSARYLTLLLYLNEGMKGGETSFPRWVNGKTGKGLHVVPEVGKAVLFYSQLPDGNMDDLSQHAALPVTDGEKWLMNLWIWDPIYGK</sequence>
<dbReference type="EMBL" id="HBGV01000172">
    <property type="protein sequence ID" value="CAD9465127.1"/>
    <property type="molecule type" value="Transcribed_RNA"/>
</dbReference>
<dbReference type="Gene3D" id="2.60.120.620">
    <property type="entry name" value="q2cbj1_9rhob like domain"/>
    <property type="match status" value="1"/>
</dbReference>
<dbReference type="Pfam" id="PF13640">
    <property type="entry name" value="2OG-FeII_Oxy_3"/>
    <property type="match status" value="1"/>
</dbReference>
<dbReference type="PROSITE" id="PS51471">
    <property type="entry name" value="FE2OG_OXY"/>
    <property type="match status" value="1"/>
</dbReference>
<keyword evidence="3" id="KW-0223">Dioxygenase</keyword>
<feature type="chain" id="PRO_5031346140" description="Fe2OG dioxygenase domain-containing protein" evidence="6">
    <location>
        <begin position="34"/>
        <end position="515"/>
    </location>
</feature>
<evidence type="ECO:0000256" key="4">
    <source>
        <dbReference type="ARBA" id="ARBA00023002"/>
    </source>
</evidence>
<organism evidence="8">
    <name type="scientific">Helicotheca tamesis</name>
    <dbReference type="NCBI Taxonomy" id="374047"/>
    <lineage>
        <taxon>Eukaryota</taxon>
        <taxon>Sar</taxon>
        <taxon>Stramenopiles</taxon>
        <taxon>Ochrophyta</taxon>
        <taxon>Bacillariophyta</taxon>
        <taxon>Mediophyceae</taxon>
        <taxon>Lithodesmiophycidae</taxon>
        <taxon>Lithodesmiales</taxon>
        <taxon>Lithodesmiaceae</taxon>
        <taxon>Helicotheca</taxon>
    </lineage>
</organism>
<evidence type="ECO:0000256" key="3">
    <source>
        <dbReference type="ARBA" id="ARBA00022964"/>
    </source>
</evidence>
<feature type="domain" description="Fe2OG dioxygenase" evidence="7">
    <location>
        <begin position="399"/>
        <end position="510"/>
    </location>
</feature>
<evidence type="ECO:0000256" key="2">
    <source>
        <dbReference type="ARBA" id="ARBA00022723"/>
    </source>
</evidence>
<keyword evidence="4" id="KW-0560">Oxidoreductase</keyword>
<evidence type="ECO:0000313" key="8">
    <source>
        <dbReference type="EMBL" id="CAD9465127.1"/>
    </source>
</evidence>
<dbReference type="GO" id="GO:0005783">
    <property type="term" value="C:endoplasmic reticulum"/>
    <property type="evidence" value="ECO:0007669"/>
    <property type="project" value="TreeGrafter"/>
</dbReference>
<feature type="signal peptide" evidence="6">
    <location>
        <begin position="1"/>
        <end position="33"/>
    </location>
</feature>
<dbReference type="InterPro" id="IPR044862">
    <property type="entry name" value="Pro_4_hyd_alph_FE2OG_OXY"/>
</dbReference>